<dbReference type="AlphaFoldDB" id="A0A916SN05"/>
<proteinExistence type="predicted"/>
<protein>
    <submittedName>
        <fullName evidence="1">Uncharacterized protein</fullName>
    </submittedName>
</protein>
<evidence type="ECO:0000313" key="2">
    <source>
        <dbReference type="Proteomes" id="UP000620596"/>
    </source>
</evidence>
<dbReference type="EMBL" id="BMIG01000012">
    <property type="protein sequence ID" value="GGB07097.1"/>
    <property type="molecule type" value="Genomic_DNA"/>
</dbReference>
<gene>
    <name evidence="1" type="ORF">GCM10011496_29990</name>
</gene>
<name>A0A916SN05_9BURK</name>
<organism evidence="1 2">
    <name type="scientific">Polaromonas eurypsychrophila</name>
    <dbReference type="NCBI Taxonomy" id="1614635"/>
    <lineage>
        <taxon>Bacteria</taxon>
        <taxon>Pseudomonadati</taxon>
        <taxon>Pseudomonadota</taxon>
        <taxon>Betaproteobacteria</taxon>
        <taxon>Burkholderiales</taxon>
        <taxon>Comamonadaceae</taxon>
        <taxon>Polaromonas</taxon>
    </lineage>
</organism>
<keyword evidence="2" id="KW-1185">Reference proteome</keyword>
<comment type="caution">
    <text evidence="1">The sequence shown here is derived from an EMBL/GenBank/DDBJ whole genome shotgun (WGS) entry which is preliminary data.</text>
</comment>
<evidence type="ECO:0000313" key="1">
    <source>
        <dbReference type="EMBL" id="GGB07097.1"/>
    </source>
</evidence>
<sequence length="73" mass="8001">MRVDAPPQLLRLTAGNSFQVLGSRLVLRGLLPQRTLSHAQPYEAYRLCAVGIGGTLFGVNGHLLSPFLLLPRY</sequence>
<dbReference type="Proteomes" id="UP000620596">
    <property type="component" value="Unassembled WGS sequence"/>
</dbReference>
<reference evidence="1" key="1">
    <citation type="journal article" date="2014" name="Int. J. Syst. Evol. Microbiol.">
        <title>Complete genome sequence of Corynebacterium casei LMG S-19264T (=DSM 44701T), isolated from a smear-ripened cheese.</title>
        <authorList>
            <consortium name="US DOE Joint Genome Institute (JGI-PGF)"/>
            <person name="Walter F."/>
            <person name="Albersmeier A."/>
            <person name="Kalinowski J."/>
            <person name="Ruckert C."/>
        </authorList>
    </citation>
    <scope>NUCLEOTIDE SEQUENCE</scope>
    <source>
        <strain evidence="1">CGMCC 1.15322</strain>
    </source>
</reference>
<accession>A0A916SN05</accession>
<reference evidence="1" key="2">
    <citation type="submission" date="2020-09" db="EMBL/GenBank/DDBJ databases">
        <authorList>
            <person name="Sun Q."/>
            <person name="Zhou Y."/>
        </authorList>
    </citation>
    <scope>NUCLEOTIDE SEQUENCE</scope>
    <source>
        <strain evidence="1">CGMCC 1.15322</strain>
    </source>
</reference>